<reference evidence="2 3" key="1">
    <citation type="journal article" date="2018" name="Nat. Ecol. Evol.">
        <title>Shark genomes provide insights into elasmobranch evolution and the origin of vertebrates.</title>
        <authorList>
            <person name="Hara Y"/>
            <person name="Yamaguchi K"/>
            <person name="Onimaru K"/>
            <person name="Kadota M"/>
            <person name="Koyanagi M"/>
            <person name="Keeley SD"/>
            <person name="Tatsumi K"/>
            <person name="Tanaka K"/>
            <person name="Motone F"/>
            <person name="Kageyama Y"/>
            <person name="Nozu R"/>
            <person name="Adachi N"/>
            <person name="Nishimura O"/>
            <person name="Nakagawa R"/>
            <person name="Tanegashima C"/>
            <person name="Kiyatake I"/>
            <person name="Matsumoto R"/>
            <person name="Murakumo K"/>
            <person name="Nishida K"/>
            <person name="Terakita A"/>
            <person name="Kuratani S"/>
            <person name="Sato K"/>
            <person name="Hyodo S Kuraku.S."/>
        </authorList>
    </citation>
    <scope>NUCLEOTIDE SEQUENCE [LARGE SCALE GENOMIC DNA]</scope>
</reference>
<name>A0A401QD68_SCYTO</name>
<evidence type="ECO:0000313" key="2">
    <source>
        <dbReference type="EMBL" id="GCB83329.1"/>
    </source>
</evidence>
<organism evidence="2 3">
    <name type="scientific">Scyliorhinus torazame</name>
    <name type="common">Cloudy catshark</name>
    <name type="synonym">Catulus torazame</name>
    <dbReference type="NCBI Taxonomy" id="75743"/>
    <lineage>
        <taxon>Eukaryota</taxon>
        <taxon>Metazoa</taxon>
        <taxon>Chordata</taxon>
        <taxon>Craniata</taxon>
        <taxon>Vertebrata</taxon>
        <taxon>Chondrichthyes</taxon>
        <taxon>Elasmobranchii</taxon>
        <taxon>Galeomorphii</taxon>
        <taxon>Galeoidea</taxon>
        <taxon>Carcharhiniformes</taxon>
        <taxon>Scyliorhinidae</taxon>
        <taxon>Scyliorhinus</taxon>
    </lineage>
</organism>
<proteinExistence type="predicted"/>
<comment type="caution">
    <text evidence="2">The sequence shown here is derived from an EMBL/GenBank/DDBJ whole genome shotgun (WGS) entry which is preliminary data.</text>
</comment>
<dbReference type="Proteomes" id="UP000288216">
    <property type="component" value="Unassembled WGS sequence"/>
</dbReference>
<dbReference type="EMBL" id="BFAA01029512">
    <property type="protein sequence ID" value="GCB83329.1"/>
    <property type="molecule type" value="Genomic_DNA"/>
</dbReference>
<keyword evidence="3" id="KW-1185">Reference proteome</keyword>
<dbReference type="AlphaFoldDB" id="A0A401QD68"/>
<feature type="non-terminal residue" evidence="2">
    <location>
        <position position="1"/>
    </location>
</feature>
<gene>
    <name evidence="2" type="ORF">scyTo_0023454</name>
</gene>
<protein>
    <submittedName>
        <fullName evidence="2">Uncharacterized protein</fullName>
    </submittedName>
</protein>
<evidence type="ECO:0000313" key="3">
    <source>
        <dbReference type="Proteomes" id="UP000288216"/>
    </source>
</evidence>
<accession>A0A401QD68</accession>
<feature type="region of interest" description="Disordered" evidence="1">
    <location>
        <begin position="1"/>
        <end position="21"/>
    </location>
</feature>
<sequence>VVLEKDDTKTKEKTAVKRVAEHSAAEPECKVQKSETAPSTDIEPVTGKHLFDLFIILFFLSIDGIIF</sequence>
<evidence type="ECO:0000256" key="1">
    <source>
        <dbReference type="SAM" id="MobiDB-lite"/>
    </source>
</evidence>